<evidence type="ECO:0000313" key="8">
    <source>
        <dbReference type="EMBL" id="RTR33589.1"/>
    </source>
</evidence>
<evidence type="ECO:0000259" key="7">
    <source>
        <dbReference type="PROSITE" id="PS51012"/>
    </source>
</evidence>
<feature type="transmembrane region" description="Helical" evidence="6">
    <location>
        <begin position="135"/>
        <end position="158"/>
    </location>
</feature>
<comment type="similarity">
    <text evidence="2 6">Belongs to the ABC-2 integral membrane protein family.</text>
</comment>
<evidence type="ECO:0000313" key="9">
    <source>
        <dbReference type="Proteomes" id="UP000282060"/>
    </source>
</evidence>
<feature type="domain" description="ABC transmembrane type-2" evidence="7">
    <location>
        <begin position="102"/>
        <end position="327"/>
    </location>
</feature>
<proteinExistence type="inferred from homology"/>
<organism evidence="8 9">
    <name type="scientific">Shewanella atlantica</name>
    <dbReference type="NCBI Taxonomy" id="271099"/>
    <lineage>
        <taxon>Bacteria</taxon>
        <taxon>Pseudomonadati</taxon>
        <taxon>Pseudomonadota</taxon>
        <taxon>Gammaproteobacteria</taxon>
        <taxon>Alteromonadales</taxon>
        <taxon>Shewanellaceae</taxon>
        <taxon>Shewanella</taxon>
    </lineage>
</organism>
<keyword evidence="6" id="KW-0813">Transport</keyword>
<dbReference type="PANTHER" id="PTHR43027">
    <property type="entry name" value="DOXORUBICIN RESISTANCE ABC TRANSPORTER PERMEASE PROTEIN DRRC-RELATED"/>
    <property type="match status" value="1"/>
</dbReference>
<sequence>MNALFALITARNLEFLRDKSALGWSLLFPIIIVIALVLVFDDDNPTLYQLGVYGEVEQIEKITALKHVEIIYYSDMEQAKHKVSRHLVDGLISNDTYWVNPESAQGYILEQLILGKLPQLHQRAIAGKAVRHVEWILPGIIGMNMMFSALYGVGYVVVRYRRTGVLKRLQVTPLAAWQFLASQLISRLGATVVSAILVFAVIAILFDIRSQGNVALLVLNTLLGSAAMISIGLLVASRTRSDELCNGLLNILSWPMMFLSGIWFSLEGSKPWVRFLADCLPLTHMNDANRAVIIDGAGLLDIGDHLLFLVAIILICLGVASRSFRWD</sequence>
<feature type="transmembrane region" description="Helical" evidence="6">
    <location>
        <begin position="188"/>
        <end position="208"/>
    </location>
</feature>
<dbReference type="Pfam" id="PF01061">
    <property type="entry name" value="ABC2_membrane"/>
    <property type="match status" value="1"/>
</dbReference>
<dbReference type="PRINTS" id="PR00164">
    <property type="entry name" value="ABC2TRNSPORT"/>
</dbReference>
<keyword evidence="4 6" id="KW-1133">Transmembrane helix</keyword>
<dbReference type="GO" id="GO:0043190">
    <property type="term" value="C:ATP-binding cassette (ABC) transporter complex"/>
    <property type="evidence" value="ECO:0007669"/>
    <property type="project" value="InterPro"/>
</dbReference>
<keyword evidence="9" id="KW-1185">Reference proteome</keyword>
<dbReference type="Proteomes" id="UP000282060">
    <property type="component" value="Unassembled WGS sequence"/>
</dbReference>
<feature type="transmembrane region" description="Helical" evidence="6">
    <location>
        <begin position="214"/>
        <end position="236"/>
    </location>
</feature>
<evidence type="ECO:0000256" key="3">
    <source>
        <dbReference type="ARBA" id="ARBA00022692"/>
    </source>
</evidence>
<comment type="caution">
    <text evidence="8">The sequence shown here is derived from an EMBL/GenBank/DDBJ whole genome shotgun (WGS) entry which is preliminary data.</text>
</comment>
<evidence type="ECO:0000256" key="6">
    <source>
        <dbReference type="RuleBase" id="RU361157"/>
    </source>
</evidence>
<dbReference type="InterPro" id="IPR013525">
    <property type="entry name" value="ABC2_TM"/>
</dbReference>
<dbReference type="GO" id="GO:0140359">
    <property type="term" value="F:ABC-type transporter activity"/>
    <property type="evidence" value="ECO:0007669"/>
    <property type="project" value="InterPro"/>
</dbReference>
<protein>
    <recommendedName>
        <fullName evidence="6">Transport permease protein</fullName>
    </recommendedName>
</protein>
<dbReference type="PANTHER" id="PTHR43027:SF2">
    <property type="entry name" value="TRANSPORT PERMEASE PROTEIN"/>
    <property type="match status" value="1"/>
</dbReference>
<comment type="subcellular location">
    <subcellularLocation>
        <location evidence="6">Cell inner membrane</location>
        <topology evidence="6">Multi-pass membrane protein</topology>
    </subcellularLocation>
    <subcellularLocation>
        <location evidence="1">Membrane</location>
        <topology evidence="1">Multi-pass membrane protein</topology>
    </subcellularLocation>
</comment>
<dbReference type="PROSITE" id="PS51012">
    <property type="entry name" value="ABC_TM2"/>
    <property type="match status" value="1"/>
</dbReference>
<dbReference type="InterPro" id="IPR052902">
    <property type="entry name" value="ABC-2_transporter"/>
</dbReference>
<dbReference type="InterPro" id="IPR000412">
    <property type="entry name" value="ABC_2_transport"/>
</dbReference>
<feature type="transmembrane region" description="Helical" evidence="6">
    <location>
        <begin position="306"/>
        <end position="324"/>
    </location>
</feature>
<evidence type="ECO:0000256" key="1">
    <source>
        <dbReference type="ARBA" id="ARBA00004141"/>
    </source>
</evidence>
<keyword evidence="5 6" id="KW-0472">Membrane</keyword>
<gene>
    <name evidence="8" type="ORF">EKG39_07665</name>
</gene>
<evidence type="ECO:0000256" key="5">
    <source>
        <dbReference type="ARBA" id="ARBA00023136"/>
    </source>
</evidence>
<evidence type="ECO:0000256" key="2">
    <source>
        <dbReference type="ARBA" id="ARBA00007783"/>
    </source>
</evidence>
<keyword evidence="3 6" id="KW-0812">Transmembrane</keyword>
<feature type="transmembrane region" description="Helical" evidence="6">
    <location>
        <begin position="21"/>
        <end position="40"/>
    </location>
</feature>
<name>A0A3S0KM64_9GAMM</name>
<keyword evidence="6" id="KW-1003">Cell membrane</keyword>
<reference evidence="8 9" key="1">
    <citation type="submission" date="2018-12" db="EMBL/GenBank/DDBJ databases">
        <authorList>
            <person name="Yu L."/>
        </authorList>
    </citation>
    <scope>NUCLEOTIDE SEQUENCE [LARGE SCALE GENOMIC DNA]</scope>
    <source>
        <strain evidence="8 9">HAW-EB5</strain>
    </source>
</reference>
<accession>A0A3S0KM64</accession>
<dbReference type="RefSeq" id="WP_126505142.1">
    <property type="nucleotide sequence ID" value="NZ_RXNV01000002.1"/>
</dbReference>
<evidence type="ECO:0000256" key="4">
    <source>
        <dbReference type="ARBA" id="ARBA00022989"/>
    </source>
</evidence>
<dbReference type="EMBL" id="RXNV01000002">
    <property type="protein sequence ID" value="RTR33589.1"/>
    <property type="molecule type" value="Genomic_DNA"/>
</dbReference>
<dbReference type="InterPro" id="IPR047817">
    <property type="entry name" value="ABC2_TM_bact-type"/>
</dbReference>
<dbReference type="AlphaFoldDB" id="A0A3S0KM64"/>
<feature type="transmembrane region" description="Helical" evidence="6">
    <location>
        <begin position="248"/>
        <end position="266"/>
    </location>
</feature>
<dbReference type="OrthoDB" id="8988363at2"/>